<evidence type="ECO:0000256" key="1">
    <source>
        <dbReference type="SAM" id="Phobius"/>
    </source>
</evidence>
<proteinExistence type="predicted"/>
<feature type="transmembrane region" description="Helical" evidence="1">
    <location>
        <begin position="189"/>
        <end position="212"/>
    </location>
</feature>
<dbReference type="AlphaFoldDB" id="A0A4U7BD29"/>
<keyword evidence="1" id="KW-0812">Transmembrane</keyword>
<dbReference type="PANTHER" id="PTHR35043">
    <property type="entry name" value="TRANSCRIPTION FACTOR DOMAIN-CONTAINING PROTEIN"/>
    <property type="match status" value="1"/>
</dbReference>
<feature type="transmembrane region" description="Helical" evidence="1">
    <location>
        <begin position="69"/>
        <end position="90"/>
    </location>
</feature>
<evidence type="ECO:0000313" key="2">
    <source>
        <dbReference type="EMBL" id="TKX26876.1"/>
    </source>
</evidence>
<dbReference type="Proteomes" id="UP000308133">
    <property type="component" value="Unassembled WGS sequence"/>
</dbReference>
<sequence>MNSVTSLPSDGTVSDLQTGWVSQPDSRGTMGILWSCSSTLFICVWVMLHLNIPARDESFITVTIRKTKWFVMSLLAPELVMLFAGGQWAAACRSVKDMKESGIKDWTMEHAFYAESGGFELHTADMAPFPVTARQLLYLIERGYVSRPHITRAEIWDKSKADRFVKVLAAVQSAWFTLEVIARAAQKLAVTLLELSTLCLMTCTAATLYFWFYKPLDVKTPNTLNSKVTMAEILLRAGEAGKAPYKDTPLDFVEPLDYTSTQFPLNRIWGERRRPLPRIPNDRDSLLHSWNVVVAVSIPTAAFGTLQLIAWNFEFPTRDEQLLWRWTTVANDIVLGTGCALEAAAIIASNYTLSGLRTFNDYKLRWPWSLTFLVPGVLYFVARTITIAEVMISLRALPSTCFQTVKWTSFIPHFS</sequence>
<gene>
    <name evidence="2" type="ORF">C1H76_1032</name>
</gene>
<feature type="transmembrane region" description="Helical" evidence="1">
    <location>
        <begin position="365"/>
        <end position="382"/>
    </location>
</feature>
<organism evidence="2 3">
    <name type="scientific">Elsinoe australis</name>
    <dbReference type="NCBI Taxonomy" id="40998"/>
    <lineage>
        <taxon>Eukaryota</taxon>
        <taxon>Fungi</taxon>
        <taxon>Dikarya</taxon>
        <taxon>Ascomycota</taxon>
        <taxon>Pezizomycotina</taxon>
        <taxon>Dothideomycetes</taxon>
        <taxon>Dothideomycetidae</taxon>
        <taxon>Myriangiales</taxon>
        <taxon>Elsinoaceae</taxon>
        <taxon>Elsinoe</taxon>
    </lineage>
</organism>
<evidence type="ECO:0000313" key="3">
    <source>
        <dbReference type="Proteomes" id="UP000308133"/>
    </source>
</evidence>
<dbReference type="PANTHER" id="PTHR35043:SF8">
    <property type="entry name" value="DUF4220 DOMAIN-CONTAINING PROTEIN"/>
    <property type="match status" value="1"/>
</dbReference>
<feature type="transmembrane region" description="Helical" evidence="1">
    <location>
        <begin position="333"/>
        <end position="353"/>
    </location>
</feature>
<accession>A0A4U7BD29</accession>
<keyword evidence="1" id="KW-0472">Membrane</keyword>
<feature type="transmembrane region" description="Helical" evidence="1">
    <location>
        <begin position="290"/>
        <end position="313"/>
    </location>
</feature>
<protein>
    <submittedName>
        <fullName evidence="2">Uncharacterized protein</fullName>
    </submittedName>
</protein>
<comment type="caution">
    <text evidence="2">The sequence shown here is derived from an EMBL/GenBank/DDBJ whole genome shotgun (WGS) entry which is preliminary data.</text>
</comment>
<feature type="transmembrane region" description="Helical" evidence="1">
    <location>
        <begin position="31"/>
        <end position="48"/>
    </location>
</feature>
<name>A0A4U7BD29_9PEZI</name>
<dbReference type="EMBL" id="PTQR01000011">
    <property type="protein sequence ID" value="TKX26876.1"/>
    <property type="molecule type" value="Genomic_DNA"/>
</dbReference>
<reference evidence="2 3" key="1">
    <citation type="submission" date="2018-02" db="EMBL/GenBank/DDBJ databases">
        <title>Draft genome sequences of Elsinoe sp., causing black scab on jojoba.</title>
        <authorList>
            <person name="Stodart B."/>
            <person name="Jeffress S."/>
            <person name="Ash G."/>
            <person name="Arun Chinnappa K."/>
        </authorList>
    </citation>
    <scope>NUCLEOTIDE SEQUENCE [LARGE SCALE GENOMIC DNA]</scope>
    <source>
        <strain evidence="2 3">Hillstone_2</strain>
    </source>
</reference>
<keyword evidence="1" id="KW-1133">Transmembrane helix</keyword>